<dbReference type="InterPro" id="IPR051201">
    <property type="entry name" value="Chloro_Bact_Ser_Proteases"/>
</dbReference>
<feature type="domain" description="PDZ" evidence="5">
    <location>
        <begin position="284"/>
        <end position="358"/>
    </location>
</feature>
<dbReference type="Pfam" id="PF17820">
    <property type="entry name" value="PDZ_6"/>
    <property type="match status" value="1"/>
</dbReference>
<dbReference type="AlphaFoldDB" id="A0A6J4JW31"/>
<keyword evidence="2 6" id="KW-0645">Protease</keyword>
<evidence type="ECO:0000256" key="4">
    <source>
        <dbReference type="ARBA" id="ARBA00022825"/>
    </source>
</evidence>
<reference evidence="6" key="1">
    <citation type="submission" date="2020-02" db="EMBL/GenBank/DDBJ databases">
        <authorList>
            <person name="Meier V. D."/>
        </authorList>
    </citation>
    <scope>NUCLEOTIDE SEQUENCE</scope>
    <source>
        <strain evidence="6">AVDCRST_MAG63</strain>
    </source>
</reference>
<keyword evidence="3" id="KW-0378">Hydrolase</keyword>
<dbReference type="SUPFAM" id="SSF50156">
    <property type="entry name" value="PDZ domain-like"/>
    <property type="match status" value="2"/>
</dbReference>
<dbReference type="PRINTS" id="PR00834">
    <property type="entry name" value="PROTEASES2C"/>
</dbReference>
<protein>
    <submittedName>
        <fullName evidence="6">HtrA protease/chaperone protein</fullName>
    </submittedName>
</protein>
<dbReference type="InterPro" id="IPR001940">
    <property type="entry name" value="Peptidase_S1C"/>
</dbReference>
<sequence>MGYDRRVIGAVPVAALAGALGATLLLGGRQPSVTAQDTPRLTQEQRATATSLEGAFMRIADSVRPASVYITSRTAEPVRPGGNFDGGEEDSPFGDLFPFRGLPRGPRQGRASGSGIIVRPDGYILTNDHVVASAPNSTVTVTLDDGREFKGKVFRDQRSDLAVVKIDAGKPLPFVRMTDSNSVRVGQWAVAIGSPFGQQNTMTAGIVSALHRKSNIGSGSEGRYYPNLIQTDASINPGNSGGPLLNINGELIGINVAIYSPTGASAGIGYAIPANTAKTVMEQLITRGRVVRGYLGLAPEDIPAGLRARLGTDKGAYVRQVSADTPAQKAGIRAGDVITRFGNKVVTNEVDLRDAISATAPGTRVTATLLRGGQSRSVDVTVGSLPDERVAAATPVEPRPAGKLGMDVQPLTADAAEEMKLGAGVKGVVVGRVNPGSPASEGGLQPRDVITAVNGQPVTSVEALNRAVAAAKADELVTLTILRSSGDASGPSETVVNITVP</sequence>
<feature type="domain" description="PDZ" evidence="5">
    <location>
        <begin position="393"/>
        <end position="485"/>
    </location>
</feature>
<dbReference type="Pfam" id="PF13180">
    <property type="entry name" value="PDZ_2"/>
    <property type="match status" value="1"/>
</dbReference>
<comment type="similarity">
    <text evidence="1">Belongs to the peptidase S1C family.</text>
</comment>
<evidence type="ECO:0000256" key="2">
    <source>
        <dbReference type="ARBA" id="ARBA00022670"/>
    </source>
</evidence>
<accession>A0A6J4JW31</accession>
<dbReference type="SUPFAM" id="SSF50494">
    <property type="entry name" value="Trypsin-like serine proteases"/>
    <property type="match status" value="1"/>
</dbReference>
<dbReference type="InterPro" id="IPR041489">
    <property type="entry name" value="PDZ_6"/>
</dbReference>
<evidence type="ECO:0000313" key="6">
    <source>
        <dbReference type="EMBL" id="CAA9289163.1"/>
    </source>
</evidence>
<dbReference type="InterPro" id="IPR009003">
    <property type="entry name" value="Peptidase_S1_PA"/>
</dbReference>
<dbReference type="Gene3D" id="2.40.10.120">
    <property type="match status" value="1"/>
</dbReference>
<dbReference type="Gene3D" id="2.30.42.10">
    <property type="match status" value="2"/>
</dbReference>
<dbReference type="GO" id="GO:0004252">
    <property type="term" value="F:serine-type endopeptidase activity"/>
    <property type="evidence" value="ECO:0007669"/>
    <property type="project" value="InterPro"/>
</dbReference>
<evidence type="ECO:0000259" key="5">
    <source>
        <dbReference type="PROSITE" id="PS50106"/>
    </source>
</evidence>
<dbReference type="Pfam" id="PF13365">
    <property type="entry name" value="Trypsin_2"/>
    <property type="match status" value="1"/>
</dbReference>
<evidence type="ECO:0000256" key="3">
    <source>
        <dbReference type="ARBA" id="ARBA00022801"/>
    </source>
</evidence>
<dbReference type="InterPro" id="IPR036034">
    <property type="entry name" value="PDZ_sf"/>
</dbReference>
<organism evidence="6">
    <name type="scientific">uncultured Armatimonadetes bacterium</name>
    <dbReference type="NCBI Taxonomy" id="157466"/>
    <lineage>
        <taxon>Bacteria</taxon>
        <taxon>Bacillati</taxon>
        <taxon>Armatimonadota</taxon>
        <taxon>environmental samples</taxon>
    </lineage>
</organism>
<dbReference type="PANTHER" id="PTHR43343">
    <property type="entry name" value="PEPTIDASE S12"/>
    <property type="match status" value="1"/>
</dbReference>
<dbReference type="PROSITE" id="PS50106">
    <property type="entry name" value="PDZ"/>
    <property type="match status" value="2"/>
</dbReference>
<name>A0A6J4JW31_9BACT</name>
<dbReference type="PANTHER" id="PTHR43343:SF3">
    <property type="entry name" value="PROTEASE DO-LIKE 8, CHLOROPLASTIC"/>
    <property type="match status" value="1"/>
</dbReference>
<dbReference type="EMBL" id="CADCTO010000583">
    <property type="protein sequence ID" value="CAA9289163.1"/>
    <property type="molecule type" value="Genomic_DNA"/>
</dbReference>
<dbReference type="GO" id="GO:0006508">
    <property type="term" value="P:proteolysis"/>
    <property type="evidence" value="ECO:0007669"/>
    <property type="project" value="UniProtKB-KW"/>
</dbReference>
<dbReference type="SMART" id="SM00228">
    <property type="entry name" value="PDZ"/>
    <property type="match status" value="2"/>
</dbReference>
<dbReference type="FunFam" id="2.40.10.10:FF:000001">
    <property type="entry name" value="Periplasmic serine protease DegS"/>
    <property type="match status" value="1"/>
</dbReference>
<gene>
    <name evidence="6" type="ORF">AVDCRST_MAG63-4241</name>
</gene>
<keyword evidence="4" id="KW-0720">Serine protease</keyword>
<dbReference type="InterPro" id="IPR001478">
    <property type="entry name" value="PDZ"/>
</dbReference>
<proteinExistence type="inferred from homology"/>
<evidence type="ECO:0000256" key="1">
    <source>
        <dbReference type="ARBA" id="ARBA00010541"/>
    </source>
</evidence>